<accession>A0A9W8NGT9</accession>
<dbReference type="PANTHER" id="PTHR46300:SF6">
    <property type="entry name" value="CYTOCHROME P450 2C30"/>
    <property type="match status" value="1"/>
</dbReference>
<dbReference type="GO" id="GO:0004497">
    <property type="term" value="F:monooxygenase activity"/>
    <property type="evidence" value="ECO:0007669"/>
    <property type="project" value="InterPro"/>
</dbReference>
<dbReference type="GO" id="GO:0005506">
    <property type="term" value="F:iron ion binding"/>
    <property type="evidence" value="ECO:0007669"/>
    <property type="project" value="InterPro"/>
</dbReference>
<evidence type="ECO:0000256" key="4">
    <source>
        <dbReference type="ARBA" id="ARBA00023004"/>
    </source>
</evidence>
<dbReference type="Proteomes" id="UP001148614">
    <property type="component" value="Unassembled WGS sequence"/>
</dbReference>
<keyword evidence="4" id="KW-0408">Iron</keyword>
<comment type="caution">
    <text evidence="5">The sequence shown here is derived from an EMBL/GenBank/DDBJ whole genome shotgun (WGS) entry which is preliminary data.</text>
</comment>
<dbReference type="PANTHER" id="PTHR46300">
    <property type="entry name" value="P450, PUTATIVE (EUROFUNG)-RELATED-RELATED"/>
    <property type="match status" value="1"/>
</dbReference>
<keyword evidence="3" id="KW-0560">Oxidoreductase</keyword>
<organism evidence="5 6">
    <name type="scientific">Xylaria arbuscula</name>
    <dbReference type="NCBI Taxonomy" id="114810"/>
    <lineage>
        <taxon>Eukaryota</taxon>
        <taxon>Fungi</taxon>
        <taxon>Dikarya</taxon>
        <taxon>Ascomycota</taxon>
        <taxon>Pezizomycotina</taxon>
        <taxon>Sordariomycetes</taxon>
        <taxon>Xylariomycetidae</taxon>
        <taxon>Xylariales</taxon>
        <taxon>Xylariaceae</taxon>
        <taxon>Xylaria</taxon>
    </lineage>
</organism>
<proteinExistence type="inferred from homology"/>
<dbReference type="InterPro" id="IPR036396">
    <property type="entry name" value="Cyt_P450_sf"/>
</dbReference>
<name>A0A9W8NGT9_9PEZI</name>
<evidence type="ECO:0000313" key="6">
    <source>
        <dbReference type="Proteomes" id="UP001148614"/>
    </source>
</evidence>
<dbReference type="Gene3D" id="1.10.630.10">
    <property type="entry name" value="Cytochrome P450"/>
    <property type="match status" value="1"/>
</dbReference>
<evidence type="ECO:0000256" key="2">
    <source>
        <dbReference type="ARBA" id="ARBA00022723"/>
    </source>
</evidence>
<evidence type="ECO:0000256" key="3">
    <source>
        <dbReference type="ARBA" id="ARBA00023002"/>
    </source>
</evidence>
<dbReference type="VEuPathDB" id="FungiDB:F4678DRAFT_482529"/>
<protein>
    <submittedName>
        <fullName evidence="5">Uncharacterized protein</fullName>
    </submittedName>
</protein>
<dbReference type="GO" id="GO:0016705">
    <property type="term" value="F:oxidoreductase activity, acting on paired donors, with incorporation or reduction of molecular oxygen"/>
    <property type="evidence" value="ECO:0007669"/>
    <property type="project" value="InterPro"/>
</dbReference>
<evidence type="ECO:0000313" key="5">
    <source>
        <dbReference type="EMBL" id="KAJ3576446.1"/>
    </source>
</evidence>
<keyword evidence="2" id="KW-0479">Metal-binding</keyword>
<sequence length="189" mass="21962">MWLKFHEWGRRYSGANGFYMIDILGTLVLVVTDEDVAEELMVRRAKYNSDRPEIRSIVDSKSTDGSMEYLPLMGKNQYWARQRRLTHAYLTEASNSHYHGIMYHEAKRWLVRLIERPDNFQFSLEDMASKVMCQLTWDDPSLSEYCTKSAWGLLTQMSPAGPITNVFYAFVALARDNESLENSRAQASR</sequence>
<dbReference type="EMBL" id="JANPWZ010000475">
    <property type="protein sequence ID" value="KAJ3576446.1"/>
    <property type="molecule type" value="Genomic_DNA"/>
</dbReference>
<dbReference type="GO" id="GO:0020037">
    <property type="term" value="F:heme binding"/>
    <property type="evidence" value="ECO:0007669"/>
    <property type="project" value="InterPro"/>
</dbReference>
<dbReference type="InterPro" id="IPR050364">
    <property type="entry name" value="Cytochrome_P450_fung"/>
</dbReference>
<dbReference type="AlphaFoldDB" id="A0A9W8NGT9"/>
<reference evidence="5" key="1">
    <citation type="submission" date="2022-07" db="EMBL/GenBank/DDBJ databases">
        <title>Genome Sequence of Xylaria arbuscula.</title>
        <authorList>
            <person name="Buettner E."/>
        </authorList>
    </citation>
    <scope>NUCLEOTIDE SEQUENCE</scope>
    <source>
        <strain evidence="5">VT107</strain>
    </source>
</reference>
<keyword evidence="6" id="KW-1185">Reference proteome</keyword>
<comment type="similarity">
    <text evidence="1">Belongs to the cytochrome P450 family.</text>
</comment>
<dbReference type="SUPFAM" id="SSF48264">
    <property type="entry name" value="Cytochrome P450"/>
    <property type="match status" value="1"/>
</dbReference>
<evidence type="ECO:0000256" key="1">
    <source>
        <dbReference type="ARBA" id="ARBA00010617"/>
    </source>
</evidence>
<gene>
    <name evidence="5" type="ORF">NPX13_g3693</name>
</gene>